<dbReference type="RefSeq" id="WP_121935008.1">
    <property type="nucleotide sequence ID" value="NZ_RDOJ01000013.1"/>
</dbReference>
<protein>
    <submittedName>
        <fullName evidence="1">Uncharacterized protein</fullName>
    </submittedName>
</protein>
<gene>
    <name evidence="1" type="ORF">EAH69_09700</name>
</gene>
<evidence type="ECO:0000313" key="1">
    <source>
        <dbReference type="EMBL" id="RLZ08578.1"/>
    </source>
</evidence>
<name>A0A3L9M6H8_9FLAO</name>
<comment type="caution">
    <text evidence="1">The sequence shown here is derived from an EMBL/GenBank/DDBJ whole genome shotgun (WGS) entry which is preliminary data.</text>
</comment>
<dbReference type="AlphaFoldDB" id="A0A3L9M6H8"/>
<dbReference type="EMBL" id="RDOJ01000013">
    <property type="protein sequence ID" value="RLZ08578.1"/>
    <property type="molecule type" value="Genomic_DNA"/>
</dbReference>
<proteinExistence type="predicted"/>
<accession>A0A3L9M6H8</accession>
<evidence type="ECO:0000313" key="2">
    <source>
        <dbReference type="Proteomes" id="UP000275348"/>
    </source>
</evidence>
<organism evidence="1 2">
    <name type="scientific">Faecalibacter macacae</name>
    <dbReference type="NCBI Taxonomy" id="1859289"/>
    <lineage>
        <taxon>Bacteria</taxon>
        <taxon>Pseudomonadati</taxon>
        <taxon>Bacteroidota</taxon>
        <taxon>Flavobacteriia</taxon>
        <taxon>Flavobacteriales</taxon>
        <taxon>Weeksellaceae</taxon>
        <taxon>Faecalibacter</taxon>
    </lineage>
</organism>
<dbReference type="OrthoDB" id="1132132at2"/>
<dbReference type="Proteomes" id="UP000275348">
    <property type="component" value="Unassembled WGS sequence"/>
</dbReference>
<sequence length="139" mass="16235">MKGKKYIVTSEQFTGEVVYEYNLNGFLINFSLNISNTSRAVANFFYTNLPSTLDMMQTWIDKAGNFKVEEVPADLSFDRFWEEYGKHGTKSMAKKKYEKLKPLEQLAALLHLPVERDKKKKDGTAMPYAETYLNQKRWE</sequence>
<reference evidence="1 2" key="1">
    <citation type="submission" date="2018-10" db="EMBL/GenBank/DDBJ databases">
        <authorList>
            <person name="Chen X."/>
        </authorList>
    </citation>
    <scope>NUCLEOTIDE SEQUENCE [LARGE SCALE GENOMIC DNA]</scope>
    <source>
        <strain evidence="1 2">YIM 102668</strain>
    </source>
</reference>
<keyword evidence="2" id="KW-1185">Reference proteome</keyword>